<dbReference type="AlphaFoldDB" id="A0A7R9BX61"/>
<sequence length="526" mass="58104">FREHEEFHTYKATCVSEYLSDSGEEKFNIYAKSQCGKEMYACLWLIKRGINVMEYHLSPPTKEINWTACAGTGIKPESSGYWSTQGRNRGNPSLGDSIEICRQERDCCDAVADDLSAGKEVLEESPCPITGEYTGLIPDASGLCARLFSDCENPESMHYKVYNCYNASDVYEGWLICPALIRCKLVKAGGDFGNGFKGAGASCCVISRTGNRGNPSLGDSIEICRQERDCCDAVADDLSAGKEVLEESPCPITGEYTGLIPDASGLCARLFSDCENPESMHYKVYNCYNASDVYEGWLICPALIRCKLVKAGDRRYKCLGQWEENSVMYTYTERTDVPGHECFLGRIVNDQELFIQEAGVNCQRPTSSLHSVTHGMKLLKKASCYAKRPAVIAEGPPAIPAVPRHSWTPKYPQIVHTTPPPQLRNWQPTSVNCEVSVSKGQCSSVARKIFYWMEAPVPRRRGSGCVTARVCVEQRDVASRPHCVVIERRVDSPGFSGPGKYHVGEEFQGTDADWVPTGAASAVWVP</sequence>
<dbReference type="Pfam" id="PF23070">
    <property type="entry name" value="DUF7043"/>
    <property type="match status" value="1"/>
</dbReference>
<feature type="non-terminal residue" evidence="3">
    <location>
        <position position="1"/>
    </location>
</feature>
<dbReference type="InterPro" id="IPR055473">
    <property type="entry name" value="DUF7045"/>
</dbReference>
<dbReference type="PANTHER" id="PTHR22255">
    <property type="entry name" value="LP06548P"/>
    <property type="match status" value="1"/>
</dbReference>
<organism evidence="3">
    <name type="scientific">Notodromas monacha</name>
    <dbReference type="NCBI Taxonomy" id="399045"/>
    <lineage>
        <taxon>Eukaryota</taxon>
        <taxon>Metazoa</taxon>
        <taxon>Ecdysozoa</taxon>
        <taxon>Arthropoda</taxon>
        <taxon>Crustacea</taxon>
        <taxon>Oligostraca</taxon>
        <taxon>Ostracoda</taxon>
        <taxon>Podocopa</taxon>
        <taxon>Podocopida</taxon>
        <taxon>Cypridocopina</taxon>
        <taxon>Cypridoidea</taxon>
        <taxon>Cyprididae</taxon>
        <taxon>Notodromas</taxon>
    </lineage>
</organism>
<feature type="domain" description="DUF7045" evidence="2">
    <location>
        <begin position="127"/>
        <end position="172"/>
    </location>
</feature>
<evidence type="ECO:0000313" key="4">
    <source>
        <dbReference type="Proteomes" id="UP000678499"/>
    </source>
</evidence>
<feature type="domain" description="DUF7043" evidence="1">
    <location>
        <begin position="3"/>
        <end position="73"/>
    </location>
</feature>
<dbReference type="Proteomes" id="UP000678499">
    <property type="component" value="Unassembled WGS sequence"/>
</dbReference>
<dbReference type="EMBL" id="OA887050">
    <property type="protein sequence ID" value="CAD7283202.1"/>
    <property type="molecule type" value="Genomic_DNA"/>
</dbReference>
<dbReference type="OrthoDB" id="6380161at2759"/>
<evidence type="ECO:0000259" key="1">
    <source>
        <dbReference type="Pfam" id="PF23070"/>
    </source>
</evidence>
<dbReference type="Pfam" id="PF23073">
    <property type="entry name" value="DUF7045"/>
    <property type="match status" value="3"/>
</dbReference>
<feature type="domain" description="DUF7045" evidence="2">
    <location>
        <begin position="250"/>
        <end position="295"/>
    </location>
</feature>
<dbReference type="PANTHER" id="PTHR22255:SF4">
    <property type="entry name" value="CATION-INDEPENDENT MANNOSE-6-PHOSPHATE RECEPTOR"/>
    <property type="match status" value="1"/>
</dbReference>
<evidence type="ECO:0000259" key="2">
    <source>
        <dbReference type="Pfam" id="PF23073"/>
    </source>
</evidence>
<name>A0A7R9BX61_9CRUS</name>
<feature type="non-terminal residue" evidence="3">
    <location>
        <position position="526"/>
    </location>
</feature>
<evidence type="ECO:0000313" key="3">
    <source>
        <dbReference type="EMBL" id="CAD7283202.1"/>
    </source>
</evidence>
<keyword evidence="4" id="KW-1185">Reference proteome</keyword>
<dbReference type="InterPro" id="IPR055471">
    <property type="entry name" value="DUF7043"/>
</dbReference>
<dbReference type="EMBL" id="CAJPEX010005013">
    <property type="protein sequence ID" value="CAG0923354.1"/>
    <property type="molecule type" value="Genomic_DNA"/>
</dbReference>
<protein>
    <submittedName>
        <fullName evidence="3">Uncharacterized protein</fullName>
    </submittedName>
</protein>
<reference evidence="3" key="1">
    <citation type="submission" date="2020-11" db="EMBL/GenBank/DDBJ databases">
        <authorList>
            <person name="Tran Van P."/>
        </authorList>
    </citation>
    <scope>NUCLEOTIDE SEQUENCE</scope>
</reference>
<gene>
    <name evidence="3" type="ORF">NMOB1V02_LOCUS10820</name>
</gene>
<feature type="domain" description="DUF7045" evidence="2">
    <location>
        <begin position="313"/>
        <end position="365"/>
    </location>
</feature>
<accession>A0A7R9BX61</accession>
<proteinExistence type="predicted"/>